<dbReference type="NCBIfam" id="NF008808">
    <property type="entry name" value="PRK11830.1"/>
    <property type="match status" value="1"/>
</dbReference>
<feature type="binding site" evidence="9">
    <location>
        <position position="154"/>
    </location>
    <ligand>
        <name>substrate</name>
    </ligand>
</feature>
<comment type="subunit">
    <text evidence="9">Homotrimer.</text>
</comment>
<dbReference type="InterPro" id="IPR023180">
    <property type="entry name" value="THP_succinylTrfase_dom1"/>
</dbReference>
<gene>
    <name evidence="9 11" type="primary">dapD</name>
    <name evidence="11" type="ORF">GYM46_08635</name>
</gene>
<dbReference type="PANTHER" id="PTHR43300:SF10">
    <property type="entry name" value="2,3,4,5-TETRAHYDROPYRIDINE-2,6-DICARBOXYLATE N-ACETYLTRANSFERASE"/>
    <property type="match status" value="1"/>
</dbReference>
<proteinExistence type="inferred from homology"/>
<evidence type="ECO:0000256" key="8">
    <source>
        <dbReference type="ARBA" id="ARBA00023315"/>
    </source>
</evidence>
<dbReference type="InterPro" id="IPR001451">
    <property type="entry name" value="Hexapep"/>
</dbReference>
<comment type="pathway">
    <text evidence="9">Amino-acid biosynthesis; L-lysine biosynthesis via DAP pathway; LL-2,6-diaminopimelate from (S)-tetrahydrodipicolinate (succinylase route): step 1/3.</text>
</comment>
<evidence type="ECO:0000256" key="3">
    <source>
        <dbReference type="ARBA" id="ARBA00022605"/>
    </source>
</evidence>
<feature type="domain" description="Tetrahydrodipicolinate-N-succinyltransferase chain A" evidence="10">
    <location>
        <begin position="7"/>
        <end position="72"/>
    </location>
</feature>
<dbReference type="Proteomes" id="UP000501325">
    <property type="component" value="Chromosome"/>
</dbReference>
<dbReference type="Pfam" id="PF14602">
    <property type="entry name" value="Hexapep_2"/>
    <property type="match status" value="1"/>
</dbReference>
<keyword evidence="3 9" id="KW-0028">Amino-acid biosynthesis</keyword>
<dbReference type="SUPFAM" id="SSF51161">
    <property type="entry name" value="Trimeric LpxA-like enzymes"/>
    <property type="match status" value="1"/>
</dbReference>
<dbReference type="GO" id="GO:0005737">
    <property type="term" value="C:cytoplasm"/>
    <property type="evidence" value="ECO:0007669"/>
    <property type="project" value="UniProtKB-SubCell"/>
</dbReference>
<keyword evidence="4 9" id="KW-0808">Transferase</keyword>
<dbReference type="EMBL" id="CP048751">
    <property type="protein sequence ID" value="QIH73014.1"/>
    <property type="molecule type" value="Genomic_DNA"/>
</dbReference>
<evidence type="ECO:0000256" key="4">
    <source>
        <dbReference type="ARBA" id="ARBA00022679"/>
    </source>
</evidence>
<keyword evidence="6 9" id="KW-0220">Diaminopimelate biosynthesis</keyword>
<dbReference type="CDD" id="cd03350">
    <property type="entry name" value="LbH_THP_succinylT"/>
    <property type="match status" value="1"/>
</dbReference>
<name>A0AB37E7D5_9CAUL</name>
<dbReference type="KEGG" id="bmed:GYM46_08635"/>
<dbReference type="NCBIfam" id="TIGR00965">
    <property type="entry name" value="dapD"/>
    <property type="match status" value="1"/>
</dbReference>
<dbReference type="HAMAP" id="MF_00811">
    <property type="entry name" value="DapD"/>
    <property type="match status" value="1"/>
</dbReference>
<keyword evidence="5 9" id="KW-0677">Repeat</keyword>
<keyword evidence="8 9" id="KW-0012">Acyltransferase</keyword>
<dbReference type="InterPro" id="IPR011004">
    <property type="entry name" value="Trimer_LpxA-like_sf"/>
</dbReference>
<dbReference type="RefSeq" id="WP_164952645.1">
    <property type="nucleotide sequence ID" value="NZ_CP048751.1"/>
</dbReference>
<protein>
    <recommendedName>
        <fullName evidence="9">2,3,4,5-tetrahydropyridine-2,6-dicarboxylate N-succinyltransferase</fullName>
        <ecNumber evidence="9">2.3.1.117</ecNumber>
    </recommendedName>
    <alternativeName>
        <fullName evidence="9">Tetrahydrodipicolinate N-succinyltransferase</fullName>
        <shortName evidence="9">THDP succinyltransferase</shortName>
        <shortName evidence="9">THP succinyltransferase</shortName>
        <shortName evidence="9">Tetrahydropicolinate succinylase</shortName>
    </alternativeName>
</protein>
<dbReference type="Gene3D" id="1.10.166.10">
    <property type="entry name" value="Tetrahydrodipicolinate-N-succinyltransferase, N-terminal domain"/>
    <property type="match status" value="1"/>
</dbReference>
<dbReference type="InterPro" id="IPR005664">
    <property type="entry name" value="DapD_Trfase_Hexpep_rpt_fam"/>
</dbReference>
<comment type="subcellular location">
    <subcellularLocation>
        <location evidence="9">Cytoplasm</location>
    </subcellularLocation>
</comment>
<sequence>MTDLSHLESVIEAAWEDRADVSAATHGDVRDAVETALALLDAGQARVASRGEDGVWTTHQWLKKAVLLSFRLNDNQIMRAGDRGPTSHAPGVGPYWDKVPNKFGDWAAGDYQAAGFRSVPGAIVRQGAYIARNVVLMPSFVNIGAYVDEGAMVDAWATVGSCAQIGKNVHLSGGAGIGGVLEPLQANPTIIEDGCFIGARAEVAEGVIVREGAVLAMGVYLSGSTKIIDRATGEVFRGEVPAYSVVVPGALPDPKGGPSLYCAVIVKRVDAQTRAKTGVNELLRN</sequence>
<dbReference type="PANTHER" id="PTHR43300">
    <property type="entry name" value="ACETYLTRANSFERASE"/>
    <property type="match status" value="1"/>
</dbReference>
<evidence type="ECO:0000256" key="1">
    <source>
        <dbReference type="ARBA" id="ARBA00007274"/>
    </source>
</evidence>
<dbReference type="GO" id="GO:0019877">
    <property type="term" value="P:diaminopimelate biosynthetic process"/>
    <property type="evidence" value="ECO:0007669"/>
    <property type="project" value="UniProtKB-UniRule"/>
</dbReference>
<dbReference type="Pfam" id="PF14805">
    <property type="entry name" value="THDPS_N_2"/>
    <property type="match status" value="1"/>
</dbReference>
<accession>A0AB37E7D5</accession>
<dbReference type="AlphaFoldDB" id="A0AB37E7D5"/>
<dbReference type="InterPro" id="IPR037133">
    <property type="entry name" value="THP_succinylTrfase_N_sf"/>
</dbReference>
<comment type="similarity">
    <text evidence="1 9">Belongs to the transferase hexapeptide repeat family.</text>
</comment>
<evidence type="ECO:0000313" key="11">
    <source>
        <dbReference type="EMBL" id="QIH73014.1"/>
    </source>
</evidence>
<evidence type="ECO:0000256" key="7">
    <source>
        <dbReference type="ARBA" id="ARBA00023154"/>
    </source>
</evidence>
<evidence type="ECO:0000256" key="6">
    <source>
        <dbReference type="ARBA" id="ARBA00022915"/>
    </source>
</evidence>
<dbReference type="EC" id="2.3.1.117" evidence="9"/>
<keyword evidence="7 9" id="KW-0457">Lysine biosynthesis</keyword>
<evidence type="ECO:0000313" key="12">
    <source>
        <dbReference type="Proteomes" id="UP000501325"/>
    </source>
</evidence>
<feature type="binding site" evidence="9">
    <location>
        <position position="117"/>
    </location>
    <ligand>
        <name>substrate</name>
    </ligand>
</feature>
<keyword evidence="2 9" id="KW-0963">Cytoplasm</keyword>
<evidence type="ECO:0000256" key="9">
    <source>
        <dbReference type="HAMAP-Rule" id="MF_00811"/>
    </source>
</evidence>
<evidence type="ECO:0000259" key="10">
    <source>
        <dbReference type="Pfam" id="PF14805"/>
    </source>
</evidence>
<dbReference type="GO" id="GO:0009089">
    <property type="term" value="P:lysine biosynthetic process via diaminopimelate"/>
    <property type="evidence" value="ECO:0007669"/>
    <property type="project" value="UniProtKB-UniRule"/>
</dbReference>
<evidence type="ECO:0000256" key="2">
    <source>
        <dbReference type="ARBA" id="ARBA00022490"/>
    </source>
</evidence>
<comment type="catalytic activity">
    <reaction evidence="9">
        <text>(S)-2,3,4,5-tetrahydrodipicolinate + succinyl-CoA + H2O = (S)-2-succinylamino-6-oxoheptanedioate + CoA</text>
        <dbReference type="Rhea" id="RHEA:17325"/>
        <dbReference type="ChEBI" id="CHEBI:15377"/>
        <dbReference type="ChEBI" id="CHEBI:15685"/>
        <dbReference type="ChEBI" id="CHEBI:16845"/>
        <dbReference type="ChEBI" id="CHEBI:57287"/>
        <dbReference type="ChEBI" id="CHEBI:57292"/>
        <dbReference type="EC" id="2.3.1.117"/>
    </reaction>
</comment>
<evidence type="ECO:0000256" key="5">
    <source>
        <dbReference type="ARBA" id="ARBA00022737"/>
    </source>
</evidence>
<reference evidence="11 12" key="1">
    <citation type="submission" date="2020-01" db="EMBL/GenBank/DDBJ databases">
        <authorList>
            <person name="Wang S."/>
        </authorList>
    </citation>
    <scope>NUCLEOTIDE SEQUENCE [LARGE SCALE GENOMIC DNA]</scope>
    <source>
        <strain evidence="11 12">D151-2-6</strain>
    </source>
</reference>
<organism evidence="11 12">
    <name type="scientific">Brevundimonas mediterranea</name>
    <dbReference type="NCBI Taxonomy" id="74329"/>
    <lineage>
        <taxon>Bacteria</taxon>
        <taxon>Pseudomonadati</taxon>
        <taxon>Pseudomonadota</taxon>
        <taxon>Alphaproteobacteria</taxon>
        <taxon>Caulobacterales</taxon>
        <taxon>Caulobacteraceae</taxon>
        <taxon>Brevundimonas</taxon>
    </lineage>
</organism>
<dbReference type="InterPro" id="IPR050179">
    <property type="entry name" value="Trans_hexapeptide_repeat"/>
</dbReference>
<dbReference type="GO" id="GO:0008666">
    <property type="term" value="F:2,3,4,5-tetrahydropyridine-2,6-dicarboxylate N-succinyltransferase activity"/>
    <property type="evidence" value="ECO:0007669"/>
    <property type="project" value="UniProtKB-UniRule"/>
</dbReference>
<dbReference type="Gene3D" id="2.160.10.10">
    <property type="entry name" value="Hexapeptide repeat proteins"/>
    <property type="match status" value="1"/>
</dbReference>